<dbReference type="GO" id="GO:0016787">
    <property type="term" value="F:hydrolase activity"/>
    <property type="evidence" value="ECO:0007669"/>
    <property type="project" value="UniProtKB-UniRule"/>
</dbReference>
<evidence type="ECO:0000256" key="2">
    <source>
        <dbReference type="ARBA" id="ARBA00022963"/>
    </source>
</evidence>
<dbReference type="CDD" id="cd07209">
    <property type="entry name" value="Pat_hypo_Ecoli_Z1214_like"/>
    <property type="match status" value="1"/>
</dbReference>
<evidence type="ECO:0000256" key="4">
    <source>
        <dbReference type="PROSITE-ProRule" id="PRU01161"/>
    </source>
</evidence>
<dbReference type="Gene3D" id="3.40.1090.10">
    <property type="entry name" value="Cytosolic phospholipase A2 catalytic domain"/>
    <property type="match status" value="1"/>
</dbReference>
<feature type="short sequence motif" description="DGA/G" evidence="4">
    <location>
        <begin position="228"/>
        <end position="230"/>
    </location>
</feature>
<dbReference type="PROSITE" id="PS51635">
    <property type="entry name" value="PNPLA"/>
    <property type="match status" value="1"/>
</dbReference>
<evidence type="ECO:0000256" key="1">
    <source>
        <dbReference type="ARBA" id="ARBA00022801"/>
    </source>
</evidence>
<dbReference type="Pfam" id="PF01734">
    <property type="entry name" value="Patatin"/>
    <property type="match status" value="1"/>
</dbReference>
<feature type="domain" description="PNPLA" evidence="5">
    <location>
        <begin position="28"/>
        <end position="241"/>
    </location>
</feature>
<name>A0A369WUI0_9GAMM</name>
<dbReference type="InterPro" id="IPR016035">
    <property type="entry name" value="Acyl_Trfase/lysoPLipase"/>
</dbReference>
<keyword evidence="1 4" id="KW-0378">Hydrolase</keyword>
<dbReference type="AlphaFoldDB" id="A0A369WUI0"/>
<dbReference type="SUPFAM" id="SSF52151">
    <property type="entry name" value="FabD/lysophospholipase-like"/>
    <property type="match status" value="1"/>
</dbReference>
<dbReference type="InterPro" id="IPR002641">
    <property type="entry name" value="PNPLA_dom"/>
</dbReference>
<organism evidence="6 7">
    <name type="scientific">Motiliproteus coralliicola</name>
    <dbReference type="NCBI Taxonomy" id="2283196"/>
    <lineage>
        <taxon>Bacteria</taxon>
        <taxon>Pseudomonadati</taxon>
        <taxon>Pseudomonadota</taxon>
        <taxon>Gammaproteobacteria</taxon>
        <taxon>Oceanospirillales</taxon>
        <taxon>Oceanospirillaceae</taxon>
        <taxon>Motiliproteus</taxon>
    </lineage>
</organism>
<dbReference type="PANTHER" id="PTHR14226:SF57">
    <property type="entry name" value="BLR7027 PROTEIN"/>
    <property type="match status" value="1"/>
</dbReference>
<dbReference type="RefSeq" id="WP_114693780.1">
    <property type="nucleotide sequence ID" value="NZ_QQOH01000001.1"/>
</dbReference>
<dbReference type="PANTHER" id="PTHR14226">
    <property type="entry name" value="NEUROPATHY TARGET ESTERASE/SWISS CHEESE D.MELANOGASTER"/>
    <property type="match status" value="1"/>
</dbReference>
<evidence type="ECO:0000259" key="5">
    <source>
        <dbReference type="PROSITE" id="PS51635"/>
    </source>
</evidence>
<proteinExistence type="predicted"/>
<keyword evidence="7" id="KW-1185">Reference proteome</keyword>
<dbReference type="EMBL" id="QQOH01000001">
    <property type="protein sequence ID" value="RDE24196.1"/>
    <property type="molecule type" value="Genomic_DNA"/>
</dbReference>
<evidence type="ECO:0000256" key="3">
    <source>
        <dbReference type="ARBA" id="ARBA00023098"/>
    </source>
</evidence>
<accession>A0A369WUI0</accession>
<reference evidence="6 7" key="1">
    <citation type="submission" date="2018-07" db="EMBL/GenBank/DDBJ databases">
        <title>Motiliproteus coralliicola sp. nov., a bacterium isolated from Coral.</title>
        <authorList>
            <person name="Wang G."/>
        </authorList>
    </citation>
    <scope>NUCLEOTIDE SEQUENCE [LARGE SCALE GENOMIC DNA]</scope>
    <source>
        <strain evidence="6 7">C34</strain>
    </source>
</reference>
<evidence type="ECO:0000313" key="7">
    <source>
        <dbReference type="Proteomes" id="UP000253769"/>
    </source>
</evidence>
<gene>
    <name evidence="6" type="ORF">DV711_00945</name>
</gene>
<dbReference type="Proteomes" id="UP000253769">
    <property type="component" value="Unassembled WGS sequence"/>
</dbReference>
<dbReference type="GO" id="GO:0016042">
    <property type="term" value="P:lipid catabolic process"/>
    <property type="evidence" value="ECO:0007669"/>
    <property type="project" value="UniProtKB-UniRule"/>
</dbReference>
<keyword evidence="3 4" id="KW-0443">Lipid metabolism</keyword>
<sequence length="421" mass="46571">MREKIDVLFRRVRGTQIEQPCEPVKRALILSGGGARAAYQVGVLKALAQILPADAPNPFPIICGTSAGAINALSLACHTGNFSEAVSDLEQIWQNLTPSQIYRADLWSLIRGGTRLAASLFNEGVGRHQPLALLDNRPLRQLIEDRIQFNQIDIGIAQGQLEAVSVTAMGYSSGESVSFYQGSTQIDSWKRHRRNGCACKLRADHLMASSAIPTIFPTVHINREYFGDGALRQLAPISPALHLGAERVFVIGVSGNRNPQHWIRRRRTRHSPSMAQIMGHLLASAFIDSLEGDIERLERINELIDLVEPDKRAEQGLPLKKVDSLIISPTKELDKIAGRKIRYLPRTLRFFMRAVGATAKGGGATAASYLLFAQPFCQELIDLGYKDTMWERDSIERFFSDPCPLPSNEAPKKSELVTSNP</sequence>
<evidence type="ECO:0000313" key="6">
    <source>
        <dbReference type="EMBL" id="RDE24196.1"/>
    </source>
</evidence>
<comment type="caution">
    <text evidence="6">The sequence shown here is derived from an EMBL/GenBank/DDBJ whole genome shotgun (WGS) entry which is preliminary data.</text>
</comment>
<protein>
    <submittedName>
        <fullName evidence="6">Patatin-like phospholipase family protein</fullName>
    </submittedName>
</protein>
<feature type="active site" description="Proton acceptor" evidence="4">
    <location>
        <position position="228"/>
    </location>
</feature>
<keyword evidence="2 4" id="KW-0442">Lipid degradation</keyword>
<feature type="short sequence motif" description="GXSXG" evidence="4">
    <location>
        <begin position="64"/>
        <end position="68"/>
    </location>
</feature>
<comment type="caution">
    <text evidence="4">Lacks conserved residue(s) required for the propagation of feature annotation.</text>
</comment>
<dbReference type="InterPro" id="IPR050301">
    <property type="entry name" value="NTE"/>
</dbReference>
<feature type="active site" description="Nucleophile" evidence="4">
    <location>
        <position position="66"/>
    </location>
</feature>
<dbReference type="OrthoDB" id="9798773at2"/>